<sequence length="136" mass="15473">MLRLYNPPRQPAPSIEFKNEGLGTVGTAAIFHFTDRVELVELSVKRTSLSDEKRTAKLCDLTFSFLKSSELIERRYMSVFFAKDFDHHYPMTLIKPKGADELQIISSVALVTRIESRLIFKQEVPDAVAVPDLITE</sequence>
<name>A0AAE5GUM9_9VIBR</name>
<evidence type="ECO:0000313" key="2">
    <source>
        <dbReference type="Proteomes" id="UP000572722"/>
    </source>
</evidence>
<evidence type="ECO:0000313" key="1">
    <source>
        <dbReference type="EMBL" id="NOI83324.1"/>
    </source>
</evidence>
<gene>
    <name evidence="1" type="ORF">F0237_21940</name>
</gene>
<dbReference type="AlphaFoldDB" id="A0AAE5GUM9"/>
<dbReference type="Proteomes" id="UP000572722">
    <property type="component" value="Unassembled WGS sequence"/>
</dbReference>
<dbReference type="EMBL" id="VTXO01000015">
    <property type="protein sequence ID" value="NOI83324.1"/>
    <property type="molecule type" value="Genomic_DNA"/>
</dbReference>
<organism evidence="1 2">
    <name type="scientific">Vibrio tubiashii</name>
    <dbReference type="NCBI Taxonomy" id="29498"/>
    <lineage>
        <taxon>Bacteria</taxon>
        <taxon>Pseudomonadati</taxon>
        <taxon>Pseudomonadota</taxon>
        <taxon>Gammaproteobacteria</taxon>
        <taxon>Vibrionales</taxon>
        <taxon>Vibrionaceae</taxon>
        <taxon>Vibrio</taxon>
        <taxon>Vibrio oreintalis group</taxon>
    </lineage>
</organism>
<reference evidence="1 2" key="1">
    <citation type="submission" date="2019-08" db="EMBL/GenBank/DDBJ databases">
        <title>Draft genome sequencing and comparative genomics of hatchery-associated Vibrios.</title>
        <authorList>
            <person name="Kehlet-Delgado H."/>
            <person name="Mueller R.S."/>
        </authorList>
    </citation>
    <scope>NUCLEOTIDE SEQUENCE [LARGE SCALE GENOMIC DNA]</scope>
    <source>
        <strain evidence="1 2">01-65-5-1</strain>
    </source>
</reference>
<protein>
    <submittedName>
        <fullName evidence="1">Uncharacterized protein</fullName>
    </submittedName>
</protein>
<comment type="caution">
    <text evidence="1">The sequence shown here is derived from an EMBL/GenBank/DDBJ whole genome shotgun (WGS) entry which is preliminary data.</text>
</comment>
<accession>A0AAE5GUM9</accession>
<proteinExistence type="predicted"/>
<dbReference type="RefSeq" id="WP_171325488.1">
    <property type="nucleotide sequence ID" value="NZ_VTXO01000015.1"/>
</dbReference>